<sequence>MVTLAPHKANLRRSVELFRAFRSEQSDPDLFYGALADDSARQVASYARLSGATLLDVGGGPGYFADAFEAVGARYVGLDPDVGELSARGDMRPGMLLGSGTELPIRTSTVDVCYSSNVLEHVARPDAMLAEMVRVTKPGGIVFVSYTTWLSPWGGHETSPWHFLGGHYARRRYVRRHGHEPKNRYSETLFAVSVGSVLRWARQCSDVIVVDALPRYHPWWAQWIVRIPGLREIASWNLAMVLRKR</sequence>
<evidence type="ECO:0000313" key="2">
    <source>
        <dbReference type="EMBL" id="MFC6865637.1"/>
    </source>
</evidence>
<dbReference type="EMBL" id="JBHSXX010000001">
    <property type="protein sequence ID" value="MFC6865637.1"/>
    <property type="molecule type" value="Genomic_DNA"/>
</dbReference>
<dbReference type="PANTHER" id="PTHR43591">
    <property type="entry name" value="METHYLTRANSFERASE"/>
    <property type="match status" value="1"/>
</dbReference>
<dbReference type="CDD" id="cd02440">
    <property type="entry name" value="AdoMet_MTases"/>
    <property type="match status" value="1"/>
</dbReference>
<keyword evidence="2" id="KW-0808">Transferase</keyword>
<dbReference type="GO" id="GO:0032259">
    <property type="term" value="P:methylation"/>
    <property type="evidence" value="ECO:0007669"/>
    <property type="project" value="UniProtKB-KW"/>
</dbReference>
<dbReference type="InterPro" id="IPR013216">
    <property type="entry name" value="Methyltransf_11"/>
</dbReference>
<dbReference type="GO" id="GO:0102208">
    <property type="term" value="F:2-polyprenyl-6-hydroxyphenol methylase activity"/>
    <property type="evidence" value="ECO:0007669"/>
    <property type="project" value="UniProtKB-EC"/>
</dbReference>
<keyword evidence="3" id="KW-1185">Reference proteome</keyword>
<keyword evidence="2" id="KW-0489">Methyltransferase</keyword>
<evidence type="ECO:0000259" key="1">
    <source>
        <dbReference type="Pfam" id="PF08241"/>
    </source>
</evidence>
<gene>
    <name evidence="2" type="ORF">ACFQGD_00590</name>
</gene>
<evidence type="ECO:0000313" key="3">
    <source>
        <dbReference type="Proteomes" id="UP001596337"/>
    </source>
</evidence>
<organism evidence="2 3">
    <name type="scientific">Haloechinothrix salitolerans</name>
    <dbReference type="NCBI Taxonomy" id="926830"/>
    <lineage>
        <taxon>Bacteria</taxon>
        <taxon>Bacillati</taxon>
        <taxon>Actinomycetota</taxon>
        <taxon>Actinomycetes</taxon>
        <taxon>Pseudonocardiales</taxon>
        <taxon>Pseudonocardiaceae</taxon>
        <taxon>Haloechinothrix</taxon>
    </lineage>
</organism>
<reference evidence="3" key="1">
    <citation type="journal article" date="2019" name="Int. J. Syst. Evol. Microbiol.">
        <title>The Global Catalogue of Microorganisms (GCM) 10K type strain sequencing project: providing services to taxonomists for standard genome sequencing and annotation.</title>
        <authorList>
            <consortium name="The Broad Institute Genomics Platform"/>
            <consortium name="The Broad Institute Genome Sequencing Center for Infectious Disease"/>
            <person name="Wu L."/>
            <person name="Ma J."/>
        </authorList>
    </citation>
    <scope>NUCLEOTIDE SEQUENCE [LARGE SCALE GENOMIC DNA]</scope>
    <source>
        <strain evidence="3">KCTC 32255</strain>
    </source>
</reference>
<dbReference type="EC" id="2.1.1.222" evidence="2"/>
<dbReference type="Proteomes" id="UP001596337">
    <property type="component" value="Unassembled WGS sequence"/>
</dbReference>
<name>A0ABW2BTW6_9PSEU</name>
<dbReference type="RefSeq" id="WP_390183408.1">
    <property type="nucleotide sequence ID" value="NZ_JBHMBO010000008.1"/>
</dbReference>
<dbReference type="Gene3D" id="3.40.50.150">
    <property type="entry name" value="Vaccinia Virus protein VP39"/>
    <property type="match status" value="1"/>
</dbReference>
<proteinExistence type="predicted"/>
<accession>A0ABW2BTW6</accession>
<dbReference type="GO" id="GO:0061542">
    <property type="term" value="F:3-demethylubiquinol 3-O-methyltransferase activity"/>
    <property type="evidence" value="ECO:0007669"/>
    <property type="project" value="UniProtKB-EC"/>
</dbReference>
<feature type="domain" description="Methyltransferase type 11" evidence="1">
    <location>
        <begin position="55"/>
        <end position="144"/>
    </location>
</feature>
<dbReference type="EC" id="2.1.1.64" evidence="2"/>
<comment type="caution">
    <text evidence="2">The sequence shown here is derived from an EMBL/GenBank/DDBJ whole genome shotgun (WGS) entry which is preliminary data.</text>
</comment>
<dbReference type="PANTHER" id="PTHR43591:SF24">
    <property type="entry name" value="2-METHOXY-6-POLYPRENYL-1,4-BENZOQUINOL METHYLASE, MITOCHONDRIAL"/>
    <property type="match status" value="1"/>
</dbReference>
<protein>
    <submittedName>
        <fullName evidence="2">Class I SAM-dependent methyltransferase</fullName>
        <ecNumber evidence="2">2.1.1.222</ecNumber>
        <ecNumber evidence="2">2.1.1.64</ecNumber>
    </submittedName>
</protein>
<dbReference type="SUPFAM" id="SSF53335">
    <property type="entry name" value="S-adenosyl-L-methionine-dependent methyltransferases"/>
    <property type="match status" value="1"/>
</dbReference>
<dbReference type="Pfam" id="PF08241">
    <property type="entry name" value="Methyltransf_11"/>
    <property type="match status" value="1"/>
</dbReference>
<dbReference type="InterPro" id="IPR029063">
    <property type="entry name" value="SAM-dependent_MTases_sf"/>
</dbReference>